<dbReference type="OrthoDB" id="6280451at2759"/>
<evidence type="ECO:0000313" key="2">
    <source>
        <dbReference type="EMBL" id="TPP58363.1"/>
    </source>
</evidence>
<accession>A0A504YBH1</accession>
<dbReference type="EMBL" id="SUNJ01012075">
    <property type="protein sequence ID" value="TPP58363.1"/>
    <property type="molecule type" value="Genomic_DNA"/>
</dbReference>
<comment type="caution">
    <text evidence="2">The sequence shown here is derived from an EMBL/GenBank/DDBJ whole genome shotgun (WGS) entry which is preliminary data.</text>
</comment>
<feature type="compositionally biased region" description="Polar residues" evidence="1">
    <location>
        <begin position="67"/>
        <end position="76"/>
    </location>
</feature>
<proteinExistence type="predicted"/>
<dbReference type="STRING" id="46835.A0A504YBH1"/>
<name>A0A504YBH1_FASGI</name>
<gene>
    <name evidence="2" type="ORF">FGIG_00634</name>
</gene>
<evidence type="ECO:0000313" key="3">
    <source>
        <dbReference type="Proteomes" id="UP000316759"/>
    </source>
</evidence>
<feature type="region of interest" description="Disordered" evidence="1">
    <location>
        <begin position="45"/>
        <end position="125"/>
    </location>
</feature>
<evidence type="ECO:0000256" key="1">
    <source>
        <dbReference type="SAM" id="MobiDB-lite"/>
    </source>
</evidence>
<protein>
    <submittedName>
        <fullName evidence="2">Uncharacterized protein</fullName>
    </submittedName>
</protein>
<keyword evidence="3" id="KW-1185">Reference proteome</keyword>
<reference evidence="2 3" key="1">
    <citation type="submission" date="2019-04" db="EMBL/GenBank/DDBJ databases">
        <title>Annotation for the trematode Fasciola gigantica.</title>
        <authorList>
            <person name="Choi Y.-J."/>
        </authorList>
    </citation>
    <scope>NUCLEOTIDE SEQUENCE [LARGE SCALE GENOMIC DNA]</scope>
    <source>
        <strain evidence="2">Uganda_cow_1</strain>
    </source>
</reference>
<sequence length="216" mass="24361">MENICGSEYVLHSLSLAEPHRIQSRTGFVDQKDRVTRAAADRLYSRTGMHQSQQSLAQSVRHDHSWRTAQPGTRTCTMIGHRHFSPRSNNQNQQQQQQQQQTQMKHQRQSNSYHELKQLSDGENGYDQDRYAEQLRRVQYGGGPTAELVLGSPCLPNTVNNGGSSNKHHQAGRITNDNDKRISSLKIATTQEPEARPSVPHPTQLRSFGVSHASSK</sequence>
<organism evidence="2 3">
    <name type="scientific">Fasciola gigantica</name>
    <name type="common">Giant liver fluke</name>
    <dbReference type="NCBI Taxonomy" id="46835"/>
    <lineage>
        <taxon>Eukaryota</taxon>
        <taxon>Metazoa</taxon>
        <taxon>Spiralia</taxon>
        <taxon>Lophotrochozoa</taxon>
        <taxon>Platyhelminthes</taxon>
        <taxon>Trematoda</taxon>
        <taxon>Digenea</taxon>
        <taxon>Plagiorchiida</taxon>
        <taxon>Echinostomata</taxon>
        <taxon>Echinostomatoidea</taxon>
        <taxon>Fasciolidae</taxon>
        <taxon>Fasciola</taxon>
    </lineage>
</organism>
<feature type="region of interest" description="Disordered" evidence="1">
    <location>
        <begin position="188"/>
        <end position="216"/>
    </location>
</feature>
<feature type="compositionally biased region" description="Polar residues" evidence="1">
    <location>
        <begin position="48"/>
        <end position="58"/>
    </location>
</feature>
<dbReference type="AlphaFoldDB" id="A0A504YBH1"/>
<dbReference type="Proteomes" id="UP000316759">
    <property type="component" value="Unassembled WGS sequence"/>
</dbReference>
<feature type="compositionally biased region" description="Low complexity" evidence="1">
    <location>
        <begin position="89"/>
        <end position="103"/>
    </location>
</feature>